<keyword evidence="5" id="KW-0413">Isomerase</keyword>
<dbReference type="GO" id="GO:0043138">
    <property type="term" value="F:3'-5' DNA helicase activity"/>
    <property type="evidence" value="ECO:0007669"/>
    <property type="project" value="TreeGrafter"/>
</dbReference>
<dbReference type="GO" id="GO:0005634">
    <property type="term" value="C:nucleus"/>
    <property type="evidence" value="ECO:0007669"/>
    <property type="project" value="TreeGrafter"/>
</dbReference>
<feature type="domain" description="Helicase ATP-binding" evidence="7">
    <location>
        <begin position="1"/>
        <end position="122"/>
    </location>
</feature>
<keyword evidence="6" id="KW-0539">Nucleus</keyword>
<proteinExistence type="inferred from homology"/>
<name>A0AA35R9S4_GEOBA</name>
<reference evidence="8" key="1">
    <citation type="submission" date="2023-03" db="EMBL/GenBank/DDBJ databases">
        <authorList>
            <person name="Steffen K."/>
            <person name="Cardenas P."/>
        </authorList>
    </citation>
    <scope>NUCLEOTIDE SEQUENCE</scope>
</reference>
<dbReference type="InterPro" id="IPR002464">
    <property type="entry name" value="DNA/RNA_helicase_DEAH_CS"/>
</dbReference>
<keyword evidence="3" id="KW-0547">Nucleotide-binding</keyword>
<dbReference type="GO" id="GO:0005524">
    <property type="term" value="F:ATP binding"/>
    <property type="evidence" value="ECO:0007669"/>
    <property type="project" value="InterPro"/>
</dbReference>
<dbReference type="InterPro" id="IPR011545">
    <property type="entry name" value="DEAD/DEAH_box_helicase_dom"/>
</dbReference>
<evidence type="ECO:0000259" key="7">
    <source>
        <dbReference type="PROSITE" id="PS51192"/>
    </source>
</evidence>
<dbReference type="InterPro" id="IPR014001">
    <property type="entry name" value="Helicase_ATP-bd"/>
</dbReference>
<evidence type="ECO:0000256" key="1">
    <source>
        <dbReference type="ARBA" id="ARBA00005446"/>
    </source>
</evidence>
<dbReference type="InterPro" id="IPR004589">
    <property type="entry name" value="DNA_helicase_ATP-dep_RecQ"/>
</dbReference>
<keyword evidence="4" id="KW-0238">DNA-binding</keyword>
<comment type="similarity">
    <text evidence="1">Belongs to the helicase family. RecQ subfamily.</text>
</comment>
<dbReference type="Proteomes" id="UP001174909">
    <property type="component" value="Unassembled WGS sequence"/>
</dbReference>
<dbReference type="GO" id="GO:0003677">
    <property type="term" value="F:DNA binding"/>
    <property type="evidence" value="ECO:0007669"/>
    <property type="project" value="UniProtKB-KW"/>
</dbReference>
<evidence type="ECO:0000256" key="4">
    <source>
        <dbReference type="ARBA" id="ARBA00023125"/>
    </source>
</evidence>
<evidence type="ECO:0000256" key="6">
    <source>
        <dbReference type="ARBA" id="ARBA00023242"/>
    </source>
</evidence>
<protein>
    <submittedName>
        <fullName evidence="8">Bloom syndrome protein</fullName>
    </submittedName>
</protein>
<evidence type="ECO:0000313" key="8">
    <source>
        <dbReference type="EMBL" id="CAI8006456.1"/>
    </source>
</evidence>
<dbReference type="AlphaFoldDB" id="A0AA35R9S4"/>
<feature type="non-terminal residue" evidence="8">
    <location>
        <position position="1"/>
    </location>
</feature>
<dbReference type="GO" id="GO:0005694">
    <property type="term" value="C:chromosome"/>
    <property type="evidence" value="ECO:0007669"/>
    <property type="project" value="TreeGrafter"/>
</dbReference>
<keyword evidence="3" id="KW-0347">Helicase</keyword>
<evidence type="ECO:0000256" key="3">
    <source>
        <dbReference type="ARBA" id="ARBA00022806"/>
    </source>
</evidence>
<dbReference type="GO" id="GO:0016787">
    <property type="term" value="F:hydrolase activity"/>
    <property type="evidence" value="ECO:0007669"/>
    <property type="project" value="UniProtKB-KW"/>
</dbReference>
<evidence type="ECO:0000256" key="2">
    <source>
        <dbReference type="ARBA" id="ARBA00022801"/>
    </source>
</evidence>
<dbReference type="PANTHER" id="PTHR13710">
    <property type="entry name" value="DNA HELICASE RECQ FAMILY MEMBER"/>
    <property type="match status" value="1"/>
</dbReference>
<dbReference type="InterPro" id="IPR027417">
    <property type="entry name" value="P-loop_NTPase"/>
</dbReference>
<keyword evidence="3" id="KW-0067">ATP-binding</keyword>
<comment type="caution">
    <text evidence="8">The sequence shown here is derived from an EMBL/GenBank/DDBJ whole genome shotgun (WGS) entry which is preliminary data.</text>
</comment>
<dbReference type="GO" id="GO:0009378">
    <property type="term" value="F:four-way junction helicase activity"/>
    <property type="evidence" value="ECO:0007669"/>
    <property type="project" value="TreeGrafter"/>
</dbReference>
<dbReference type="PROSITE" id="PS00690">
    <property type="entry name" value="DEAH_ATP_HELICASE"/>
    <property type="match status" value="1"/>
</dbReference>
<keyword evidence="9" id="KW-1185">Reference proteome</keyword>
<dbReference type="GO" id="GO:0005737">
    <property type="term" value="C:cytoplasm"/>
    <property type="evidence" value="ECO:0007669"/>
    <property type="project" value="TreeGrafter"/>
</dbReference>
<dbReference type="Gene3D" id="3.40.50.300">
    <property type="entry name" value="P-loop containing nucleotide triphosphate hydrolases"/>
    <property type="match status" value="2"/>
</dbReference>
<dbReference type="PANTHER" id="PTHR13710:SF153">
    <property type="entry name" value="RECQ-LIKE DNA HELICASE BLM"/>
    <property type="match status" value="1"/>
</dbReference>
<evidence type="ECO:0000313" key="9">
    <source>
        <dbReference type="Proteomes" id="UP001174909"/>
    </source>
</evidence>
<dbReference type="EMBL" id="CASHTH010000689">
    <property type="protein sequence ID" value="CAI8006456.1"/>
    <property type="molecule type" value="Genomic_DNA"/>
</dbReference>
<dbReference type="Pfam" id="PF00270">
    <property type="entry name" value="DEAD"/>
    <property type="match status" value="1"/>
</dbReference>
<dbReference type="SUPFAM" id="SSF52540">
    <property type="entry name" value="P-loop containing nucleoside triphosphate hydrolases"/>
    <property type="match status" value="1"/>
</dbReference>
<sequence>LQIPARYLSSDLRAGEESAVYNSLALRDPTTKLLYVTPEKLSASNKLLSTLRNLYSRGKLSRFVIDEAHCISQWGHDFRPDYKRLSQLRHNYPEVPVVALTATATPRVRADILHQLDMTHTKWFTQSFNRTNLNYVVVPKKPKKIAEDVISLISSSFKTQSGIIYCLSRRDCELMAGELCKAGLAALCYHAGLSDGERSSVQQRWVQEDRCKVSEGGNKKE</sequence>
<dbReference type="GO" id="GO:0000724">
    <property type="term" value="P:double-strand break repair via homologous recombination"/>
    <property type="evidence" value="ECO:0007669"/>
    <property type="project" value="TreeGrafter"/>
</dbReference>
<evidence type="ECO:0000256" key="5">
    <source>
        <dbReference type="ARBA" id="ARBA00023235"/>
    </source>
</evidence>
<dbReference type="NCBIfam" id="TIGR00614">
    <property type="entry name" value="recQ_fam"/>
    <property type="match status" value="1"/>
</dbReference>
<organism evidence="8 9">
    <name type="scientific">Geodia barretti</name>
    <name type="common">Barrett's horny sponge</name>
    <dbReference type="NCBI Taxonomy" id="519541"/>
    <lineage>
        <taxon>Eukaryota</taxon>
        <taxon>Metazoa</taxon>
        <taxon>Porifera</taxon>
        <taxon>Demospongiae</taxon>
        <taxon>Heteroscleromorpha</taxon>
        <taxon>Tetractinellida</taxon>
        <taxon>Astrophorina</taxon>
        <taxon>Geodiidae</taxon>
        <taxon>Geodia</taxon>
    </lineage>
</organism>
<keyword evidence="2" id="KW-0378">Hydrolase</keyword>
<dbReference type="PROSITE" id="PS51192">
    <property type="entry name" value="HELICASE_ATP_BIND_1"/>
    <property type="match status" value="1"/>
</dbReference>
<gene>
    <name evidence="8" type="ORF">GBAR_LOCUS4733</name>
</gene>
<accession>A0AA35R9S4</accession>